<gene>
    <name evidence="2" type="ORF">KIW84_043067</name>
</gene>
<organism evidence="2 3">
    <name type="scientific">Pisum sativum</name>
    <name type="common">Garden pea</name>
    <name type="synonym">Lathyrus oleraceus</name>
    <dbReference type="NCBI Taxonomy" id="3888"/>
    <lineage>
        <taxon>Eukaryota</taxon>
        <taxon>Viridiplantae</taxon>
        <taxon>Streptophyta</taxon>
        <taxon>Embryophyta</taxon>
        <taxon>Tracheophyta</taxon>
        <taxon>Spermatophyta</taxon>
        <taxon>Magnoliopsida</taxon>
        <taxon>eudicotyledons</taxon>
        <taxon>Gunneridae</taxon>
        <taxon>Pentapetalae</taxon>
        <taxon>rosids</taxon>
        <taxon>fabids</taxon>
        <taxon>Fabales</taxon>
        <taxon>Fabaceae</taxon>
        <taxon>Papilionoideae</taxon>
        <taxon>50 kb inversion clade</taxon>
        <taxon>NPAAA clade</taxon>
        <taxon>Hologalegina</taxon>
        <taxon>IRL clade</taxon>
        <taxon>Fabeae</taxon>
        <taxon>Lathyrus</taxon>
    </lineage>
</organism>
<accession>A0A9D4XCL6</accession>
<evidence type="ECO:0000313" key="3">
    <source>
        <dbReference type="Proteomes" id="UP001058974"/>
    </source>
</evidence>
<sequence length="198" mass="21743">MVTTNFEDDSGKFVSDNVDVDVENVYMEVPSAPAKNMKNNNKFNKKNDTLKPKKALNKRVATLKAKKEGVSGKKKKDVANTSMSILNIYFNLTNESDLPEIPPMSATTRSNVLFELMQVSKPLQEVIMVSTACNNIIDELIKIMVPKGHGASTSQVAEPENARTIKDQDGNDNEDVSSASEVGSGYGSCDNFEDLKFI</sequence>
<dbReference type="Proteomes" id="UP001058974">
    <property type="component" value="Chromosome 4"/>
</dbReference>
<evidence type="ECO:0000313" key="2">
    <source>
        <dbReference type="EMBL" id="KAI5418693.1"/>
    </source>
</evidence>
<comment type="caution">
    <text evidence="2">The sequence shown here is derived from an EMBL/GenBank/DDBJ whole genome shotgun (WGS) entry which is preliminary data.</text>
</comment>
<feature type="region of interest" description="Disordered" evidence="1">
    <location>
        <begin position="151"/>
        <end position="187"/>
    </location>
</feature>
<feature type="compositionally biased region" description="Basic and acidic residues" evidence="1">
    <location>
        <begin position="160"/>
        <end position="169"/>
    </location>
</feature>
<name>A0A9D4XCL6_PEA</name>
<dbReference type="AlphaFoldDB" id="A0A9D4XCL6"/>
<keyword evidence="3" id="KW-1185">Reference proteome</keyword>
<reference evidence="2 3" key="1">
    <citation type="journal article" date="2022" name="Nat. Genet.">
        <title>Improved pea reference genome and pan-genome highlight genomic features and evolutionary characteristics.</title>
        <authorList>
            <person name="Yang T."/>
            <person name="Liu R."/>
            <person name="Luo Y."/>
            <person name="Hu S."/>
            <person name="Wang D."/>
            <person name="Wang C."/>
            <person name="Pandey M.K."/>
            <person name="Ge S."/>
            <person name="Xu Q."/>
            <person name="Li N."/>
            <person name="Li G."/>
            <person name="Huang Y."/>
            <person name="Saxena R.K."/>
            <person name="Ji Y."/>
            <person name="Li M."/>
            <person name="Yan X."/>
            <person name="He Y."/>
            <person name="Liu Y."/>
            <person name="Wang X."/>
            <person name="Xiang C."/>
            <person name="Varshney R.K."/>
            <person name="Ding H."/>
            <person name="Gao S."/>
            <person name="Zong X."/>
        </authorList>
    </citation>
    <scope>NUCLEOTIDE SEQUENCE [LARGE SCALE GENOMIC DNA]</scope>
    <source>
        <strain evidence="2 3">cv. Zhongwan 6</strain>
    </source>
</reference>
<dbReference type="Gramene" id="Psat04G0306700-T1">
    <property type="protein sequence ID" value="KAI5418693.1"/>
    <property type="gene ID" value="KIW84_043067"/>
</dbReference>
<dbReference type="EMBL" id="JAMSHJ010000004">
    <property type="protein sequence ID" value="KAI5418693.1"/>
    <property type="molecule type" value="Genomic_DNA"/>
</dbReference>
<protein>
    <submittedName>
        <fullName evidence="2">Uncharacterized protein</fullName>
    </submittedName>
</protein>
<proteinExistence type="predicted"/>
<evidence type="ECO:0000256" key="1">
    <source>
        <dbReference type="SAM" id="MobiDB-lite"/>
    </source>
</evidence>